<dbReference type="OrthoDB" id="8555652at2"/>
<proteinExistence type="predicted"/>
<protein>
    <submittedName>
        <fullName evidence="5">Putative DNA-binding transcriptional regulator YafY</fullName>
    </submittedName>
</protein>
<dbReference type="InterPro" id="IPR013196">
    <property type="entry name" value="HTH_11"/>
</dbReference>
<keyword evidence="3" id="KW-0804">Transcription</keyword>
<accession>A0A495IKI7</accession>
<keyword evidence="2 5" id="KW-0238">DNA-binding</keyword>
<dbReference type="InterPro" id="IPR028349">
    <property type="entry name" value="PafC-like"/>
</dbReference>
<feature type="domain" description="HTH deoR-type" evidence="4">
    <location>
        <begin position="4"/>
        <end position="63"/>
    </location>
</feature>
<organism evidence="5 6">
    <name type="scientific">Frondihabitans australicus</name>
    <dbReference type="NCBI Taxonomy" id="386892"/>
    <lineage>
        <taxon>Bacteria</taxon>
        <taxon>Bacillati</taxon>
        <taxon>Actinomycetota</taxon>
        <taxon>Actinomycetes</taxon>
        <taxon>Micrococcales</taxon>
        <taxon>Microbacteriaceae</taxon>
        <taxon>Frondihabitans</taxon>
    </lineage>
</organism>
<dbReference type="InterPro" id="IPR026881">
    <property type="entry name" value="WYL_dom"/>
</dbReference>
<dbReference type="AlphaFoldDB" id="A0A495IKI7"/>
<dbReference type="Gene3D" id="1.10.10.10">
    <property type="entry name" value="Winged helix-like DNA-binding domain superfamily/Winged helix DNA-binding domain"/>
    <property type="match status" value="1"/>
</dbReference>
<dbReference type="Pfam" id="PF25583">
    <property type="entry name" value="WCX"/>
    <property type="match status" value="1"/>
</dbReference>
<reference evidence="5 6" key="1">
    <citation type="submission" date="2018-10" db="EMBL/GenBank/DDBJ databases">
        <title>Sequencing the genomes of 1000 actinobacteria strains.</title>
        <authorList>
            <person name="Klenk H.-P."/>
        </authorList>
    </citation>
    <scope>NUCLEOTIDE SEQUENCE [LARGE SCALE GENOMIC DNA]</scope>
    <source>
        <strain evidence="5 6">DSM 17894</strain>
    </source>
</reference>
<dbReference type="PROSITE" id="PS00894">
    <property type="entry name" value="HTH_DEOR_1"/>
    <property type="match status" value="1"/>
</dbReference>
<evidence type="ECO:0000259" key="4">
    <source>
        <dbReference type="PROSITE" id="PS51000"/>
    </source>
</evidence>
<dbReference type="Pfam" id="PF08279">
    <property type="entry name" value="HTH_11"/>
    <property type="match status" value="1"/>
</dbReference>
<sequence>MAGPSSRMLELLSLLQVRRDWGGDVLASRLDVSPRTVRRDVERLRDLGYRIDSLRGPAGGYRLASGSELPPLLFDDDQAVAVALALAVAPASGADIGEAAARALATIRQVMPQRLRHRVDAVEVQTSGRQGVADPATLVAVSEATRAHEVLRFDYASPEGTEGAQERPPRRVEPHAVVARSGRWYLVAWDLDASDWRTFRIDRMTPRTPTRRAFAPREIPGGDALAFVAARFRGSSTSAWPCVGTCVVDRAVRDVAPYLDDDATVEALGPDRSRVTMGSWSWGALAARFAGFDAAFEVVGPAELRDAVGAVAGRLAAAAGDSRRATSR</sequence>
<dbReference type="Pfam" id="PF13280">
    <property type="entry name" value="WYL"/>
    <property type="match status" value="1"/>
</dbReference>
<dbReference type="EMBL" id="RBKS01000001">
    <property type="protein sequence ID" value="RKR76463.1"/>
    <property type="molecule type" value="Genomic_DNA"/>
</dbReference>
<keyword evidence="6" id="KW-1185">Reference proteome</keyword>
<dbReference type="InterPro" id="IPR036388">
    <property type="entry name" value="WH-like_DNA-bd_sf"/>
</dbReference>
<dbReference type="RefSeq" id="WP_121371994.1">
    <property type="nucleotide sequence ID" value="NZ_RBKS01000001.1"/>
</dbReference>
<dbReference type="SUPFAM" id="SSF46785">
    <property type="entry name" value="Winged helix' DNA-binding domain"/>
    <property type="match status" value="1"/>
</dbReference>
<dbReference type="InterPro" id="IPR001034">
    <property type="entry name" value="DeoR_HTH"/>
</dbReference>
<dbReference type="PROSITE" id="PS51000">
    <property type="entry name" value="HTH_DEOR_2"/>
    <property type="match status" value="1"/>
</dbReference>
<dbReference type="InterPro" id="IPR051534">
    <property type="entry name" value="CBASS_pafABC_assoc_protein"/>
</dbReference>
<keyword evidence="1" id="KW-0805">Transcription regulation</keyword>
<name>A0A495IKI7_9MICO</name>
<dbReference type="GO" id="GO:0003677">
    <property type="term" value="F:DNA binding"/>
    <property type="evidence" value="ECO:0007669"/>
    <property type="project" value="UniProtKB-KW"/>
</dbReference>
<dbReference type="InterPro" id="IPR036390">
    <property type="entry name" value="WH_DNA-bd_sf"/>
</dbReference>
<dbReference type="GO" id="GO:0003700">
    <property type="term" value="F:DNA-binding transcription factor activity"/>
    <property type="evidence" value="ECO:0007669"/>
    <property type="project" value="InterPro"/>
</dbReference>
<dbReference type="Proteomes" id="UP000280008">
    <property type="component" value="Unassembled WGS sequence"/>
</dbReference>
<evidence type="ECO:0000313" key="6">
    <source>
        <dbReference type="Proteomes" id="UP000280008"/>
    </source>
</evidence>
<dbReference type="InterPro" id="IPR057727">
    <property type="entry name" value="WCX_dom"/>
</dbReference>
<dbReference type="PIRSF" id="PIRSF016838">
    <property type="entry name" value="PafC"/>
    <property type="match status" value="1"/>
</dbReference>
<evidence type="ECO:0000256" key="3">
    <source>
        <dbReference type="ARBA" id="ARBA00023163"/>
    </source>
</evidence>
<comment type="caution">
    <text evidence="5">The sequence shown here is derived from an EMBL/GenBank/DDBJ whole genome shotgun (WGS) entry which is preliminary data.</text>
</comment>
<gene>
    <name evidence="5" type="ORF">C8E83_3639</name>
</gene>
<dbReference type="PROSITE" id="PS52050">
    <property type="entry name" value="WYL"/>
    <property type="match status" value="1"/>
</dbReference>
<evidence type="ECO:0000313" key="5">
    <source>
        <dbReference type="EMBL" id="RKR76463.1"/>
    </source>
</evidence>
<dbReference type="PANTHER" id="PTHR34580">
    <property type="match status" value="1"/>
</dbReference>
<dbReference type="InterPro" id="IPR018356">
    <property type="entry name" value="Tscrpt_reg_HTH_DeoR_CS"/>
</dbReference>
<evidence type="ECO:0000256" key="1">
    <source>
        <dbReference type="ARBA" id="ARBA00023015"/>
    </source>
</evidence>
<evidence type="ECO:0000256" key="2">
    <source>
        <dbReference type="ARBA" id="ARBA00023125"/>
    </source>
</evidence>
<dbReference type="PANTHER" id="PTHR34580:SF3">
    <property type="entry name" value="PROTEIN PAFB"/>
    <property type="match status" value="1"/>
</dbReference>